<dbReference type="InterPro" id="IPR000843">
    <property type="entry name" value="HTH_LacI"/>
</dbReference>
<sequence length="349" mass="38272">MPGIKDVARLADVSVSTVSYVLSGKRSISAKTTDRVMQAIEQLGYTPDASGQRLRGRRNHIIALSEPIRKDMNQAQYSAYFMQAAFQARKAGYDVLLLGAEDAVSDIQRVTRGNLVDGVVLLDVMENDSRAAAADTFAKPSVAIGYPHVHEACACIDIDFTALGEIASRKLYDLGHRRVALLRSLEVNYQRGVGYMLLFRDSFLKHCAKLGIKVIESEEVTINFNAERFVHEVVLGPEAPTAIVSQSNADILNIVFDTLGNLGVRVPQDLSIISCGTYMQGEMPRYPVSELPLDPEGLCCKIIDVLVDSIENKRDIRGLVELTEPQYIDRGSLGLAASAPRKGGDNKRM</sequence>
<dbReference type="PROSITE" id="PS50932">
    <property type="entry name" value="HTH_LACI_2"/>
    <property type="match status" value="1"/>
</dbReference>
<reference evidence="5 6" key="1">
    <citation type="journal article" date="2017" name="BMC Genomics">
        <title>Comparative genomic and phylogenomic analyses of the Bifidobacteriaceae family.</title>
        <authorList>
            <person name="Lugli G.A."/>
            <person name="Milani C."/>
            <person name="Turroni F."/>
            <person name="Duranti S."/>
            <person name="Mancabelli L."/>
            <person name="Mangifesta M."/>
            <person name="Ferrario C."/>
            <person name="Modesto M."/>
            <person name="Mattarelli P."/>
            <person name="Jiri K."/>
            <person name="van Sinderen D."/>
            <person name="Ventura M."/>
        </authorList>
    </citation>
    <scope>NUCLEOTIDE SEQUENCE [LARGE SCALE GENOMIC DNA]</scope>
    <source>
        <strain evidence="5 6">DSM 22924</strain>
    </source>
</reference>
<name>A0A261EQV8_9BIFI</name>
<dbReference type="Pfam" id="PF00356">
    <property type="entry name" value="LacI"/>
    <property type="match status" value="1"/>
</dbReference>
<dbReference type="EMBL" id="MWWS01000005">
    <property type="protein sequence ID" value="OZG49239.1"/>
    <property type="molecule type" value="Genomic_DNA"/>
</dbReference>
<dbReference type="GO" id="GO:0000976">
    <property type="term" value="F:transcription cis-regulatory region binding"/>
    <property type="evidence" value="ECO:0007669"/>
    <property type="project" value="TreeGrafter"/>
</dbReference>
<dbReference type="CDD" id="cd01392">
    <property type="entry name" value="HTH_LacI"/>
    <property type="match status" value="1"/>
</dbReference>
<dbReference type="PANTHER" id="PTHR30146:SF153">
    <property type="entry name" value="LACTOSE OPERON REPRESSOR"/>
    <property type="match status" value="1"/>
</dbReference>
<dbReference type="Proteomes" id="UP000216004">
    <property type="component" value="Unassembled WGS sequence"/>
</dbReference>
<dbReference type="SUPFAM" id="SSF53822">
    <property type="entry name" value="Periplasmic binding protein-like I"/>
    <property type="match status" value="1"/>
</dbReference>
<evidence type="ECO:0000256" key="1">
    <source>
        <dbReference type="ARBA" id="ARBA00023015"/>
    </source>
</evidence>
<keyword evidence="6" id="KW-1185">Reference proteome</keyword>
<dbReference type="Gene3D" id="1.10.260.40">
    <property type="entry name" value="lambda repressor-like DNA-binding domains"/>
    <property type="match status" value="1"/>
</dbReference>
<dbReference type="Pfam" id="PF13377">
    <property type="entry name" value="Peripla_BP_3"/>
    <property type="match status" value="1"/>
</dbReference>
<keyword evidence="3" id="KW-0804">Transcription</keyword>
<feature type="domain" description="HTH lacI-type" evidence="4">
    <location>
        <begin position="2"/>
        <end position="56"/>
    </location>
</feature>
<organism evidence="5 6">
    <name type="scientific">Bombiscardovia coagulans</name>
    <dbReference type="NCBI Taxonomy" id="686666"/>
    <lineage>
        <taxon>Bacteria</taxon>
        <taxon>Bacillati</taxon>
        <taxon>Actinomycetota</taxon>
        <taxon>Actinomycetes</taxon>
        <taxon>Bifidobacteriales</taxon>
        <taxon>Bifidobacteriaceae</taxon>
        <taxon>Bombiscardovia</taxon>
    </lineage>
</organism>
<evidence type="ECO:0000256" key="2">
    <source>
        <dbReference type="ARBA" id="ARBA00023125"/>
    </source>
</evidence>
<accession>A0A261EQV8</accession>
<dbReference type="GO" id="GO:0003700">
    <property type="term" value="F:DNA-binding transcription factor activity"/>
    <property type="evidence" value="ECO:0007669"/>
    <property type="project" value="TreeGrafter"/>
</dbReference>
<dbReference type="OrthoDB" id="252678at2"/>
<comment type="caution">
    <text evidence="5">The sequence shown here is derived from an EMBL/GenBank/DDBJ whole genome shotgun (WGS) entry which is preliminary data.</text>
</comment>
<evidence type="ECO:0000313" key="5">
    <source>
        <dbReference type="EMBL" id="OZG49239.1"/>
    </source>
</evidence>
<dbReference type="InterPro" id="IPR046335">
    <property type="entry name" value="LacI/GalR-like_sensor"/>
</dbReference>
<evidence type="ECO:0000259" key="4">
    <source>
        <dbReference type="PROSITE" id="PS50932"/>
    </source>
</evidence>
<protein>
    <submittedName>
        <fullName evidence="5">LacI family transcription regulator</fullName>
    </submittedName>
</protein>
<keyword evidence="2" id="KW-0238">DNA-binding</keyword>
<dbReference type="AlphaFoldDB" id="A0A261EQV8"/>
<keyword evidence="1" id="KW-0805">Transcription regulation</keyword>
<dbReference type="PANTHER" id="PTHR30146">
    <property type="entry name" value="LACI-RELATED TRANSCRIPTIONAL REPRESSOR"/>
    <property type="match status" value="1"/>
</dbReference>
<dbReference type="InterPro" id="IPR028082">
    <property type="entry name" value="Peripla_BP_I"/>
</dbReference>
<evidence type="ECO:0000256" key="3">
    <source>
        <dbReference type="ARBA" id="ARBA00023163"/>
    </source>
</evidence>
<dbReference type="Gene3D" id="3.40.50.2300">
    <property type="match status" value="2"/>
</dbReference>
<evidence type="ECO:0000313" key="6">
    <source>
        <dbReference type="Proteomes" id="UP000216004"/>
    </source>
</evidence>
<gene>
    <name evidence="5" type="ORF">BOCO_1048</name>
</gene>
<dbReference type="SUPFAM" id="SSF47413">
    <property type="entry name" value="lambda repressor-like DNA-binding domains"/>
    <property type="match status" value="1"/>
</dbReference>
<dbReference type="PROSITE" id="PS00356">
    <property type="entry name" value="HTH_LACI_1"/>
    <property type="match status" value="1"/>
</dbReference>
<dbReference type="InterPro" id="IPR010982">
    <property type="entry name" value="Lambda_DNA-bd_dom_sf"/>
</dbReference>
<proteinExistence type="predicted"/>
<dbReference type="SMART" id="SM00354">
    <property type="entry name" value="HTH_LACI"/>
    <property type="match status" value="1"/>
</dbReference>